<evidence type="ECO:0000313" key="2">
    <source>
        <dbReference type="Proteomes" id="UP000032402"/>
    </source>
</evidence>
<dbReference type="InterPro" id="IPR021739">
    <property type="entry name" value="SaV-like"/>
</dbReference>
<dbReference type="Pfam" id="PF11753">
    <property type="entry name" value="DUF3310"/>
    <property type="match status" value="1"/>
</dbReference>
<proteinExistence type="predicted"/>
<protein>
    <recommendedName>
        <fullName evidence="3">DUF3310 domain-containing protein</fullName>
    </recommendedName>
</protein>
<dbReference type="OrthoDB" id="11832at10239"/>
<dbReference type="Proteomes" id="UP000032402">
    <property type="component" value="Segment"/>
</dbReference>
<sequence length="140" mass="16095">MIESSNVNHPKHYTQGGTEVIDVIEYLTSKYPPSIRYSLGNVIKYVCRAPYKGKEEEDLNKGHWYLNRSQSDITASVSKTTCSIPTFDMEAFIQDTAKGYREEQQPFFKSIMYMLDDTEGTPVFRILNLVERDLKALKIA</sequence>
<keyword evidence="2" id="KW-1185">Reference proteome</keyword>
<evidence type="ECO:0000313" key="1">
    <source>
        <dbReference type="EMBL" id="AJP61476.1"/>
    </source>
</evidence>
<name>A0A0C5K9B5_9CAUD</name>
<dbReference type="GeneID" id="26644524"/>
<dbReference type="RefSeq" id="YP_009218370.1">
    <property type="nucleotide sequence ID" value="NC_029009.1"/>
</dbReference>
<evidence type="ECO:0008006" key="3">
    <source>
        <dbReference type="Google" id="ProtNLM"/>
    </source>
</evidence>
<reference evidence="1 2" key="1">
    <citation type="journal article" date="2015" name="Appl. Environ. Microbiol.">
        <title>Targeting Enterococcus faecalis Biofilms with Phage Therapy.</title>
        <authorList>
            <person name="Khalifa L."/>
            <person name="Brosh Y."/>
            <person name="Gelman D."/>
            <person name="Coppenhagen-Glazer S."/>
            <person name="Beyth S."/>
            <person name="Poradosu-Cohen R."/>
            <person name="Que Y.A."/>
            <person name="Beyth N."/>
            <person name="Hazan R."/>
        </authorList>
    </citation>
    <scope>NUCLEOTIDE SEQUENCE [LARGE SCALE GENOMIC DNA]</scope>
</reference>
<accession>A0A0C5K9B5</accession>
<dbReference type="KEGG" id="vg:26644524"/>
<organism evidence="1 2">
    <name type="scientific">Enterococcus phage EFDG1</name>
    <dbReference type="NCBI Taxonomy" id="1597976"/>
    <lineage>
        <taxon>Viruses</taxon>
        <taxon>Duplodnaviria</taxon>
        <taxon>Heunggongvirae</taxon>
        <taxon>Uroviricota</taxon>
        <taxon>Caudoviricetes</taxon>
        <taxon>Herelleviridae</taxon>
        <taxon>Brockvirinae</taxon>
        <taxon>Schiekvirus</taxon>
        <taxon>Schiekvirus EFDG1</taxon>
    </lineage>
</organism>
<dbReference type="EMBL" id="KP339049">
    <property type="protein sequence ID" value="AJP61476.1"/>
    <property type="molecule type" value="Genomic_DNA"/>
</dbReference>